<dbReference type="Proteomes" id="UP000034883">
    <property type="component" value="Chromosome"/>
</dbReference>
<feature type="compositionally biased region" description="Low complexity" evidence="1">
    <location>
        <begin position="18"/>
        <end position="28"/>
    </location>
</feature>
<evidence type="ECO:0000313" key="3">
    <source>
        <dbReference type="Proteomes" id="UP000034883"/>
    </source>
</evidence>
<evidence type="ECO:0000313" key="2">
    <source>
        <dbReference type="EMBL" id="AKF09431.1"/>
    </source>
</evidence>
<feature type="compositionally biased region" description="Basic and acidic residues" evidence="1">
    <location>
        <begin position="1"/>
        <end position="16"/>
    </location>
</feature>
<dbReference type="EMBL" id="CP011125">
    <property type="protein sequence ID" value="AKF09431.1"/>
    <property type="molecule type" value="Genomic_DNA"/>
</dbReference>
<evidence type="ECO:0000256" key="1">
    <source>
        <dbReference type="SAM" id="MobiDB-lite"/>
    </source>
</evidence>
<dbReference type="AlphaFoldDB" id="A0A0F6W7F4"/>
<protein>
    <submittedName>
        <fullName evidence="2">Uncharacterized protein</fullName>
    </submittedName>
</protein>
<gene>
    <name evidence="2" type="ORF">DB32_006580</name>
</gene>
<accession>A0A0F6W7F4</accession>
<reference evidence="2 3" key="1">
    <citation type="submission" date="2015-03" db="EMBL/GenBank/DDBJ databases">
        <title>Genome assembly of Sandaracinus amylolyticus DSM 53668.</title>
        <authorList>
            <person name="Sharma G."/>
            <person name="Subramanian S."/>
        </authorList>
    </citation>
    <scope>NUCLEOTIDE SEQUENCE [LARGE SCALE GENOMIC DNA]</scope>
    <source>
        <strain evidence="2 3">DSM 53668</strain>
    </source>
</reference>
<sequence>MDPHGARPPPGRDRGLIAHRAPASATAPHPHPRYPPHPPPLREWPPRRASC</sequence>
<name>A0A0F6W7F4_9BACT</name>
<dbReference type="KEGG" id="samy:DB32_006580"/>
<proteinExistence type="predicted"/>
<organism evidence="2 3">
    <name type="scientific">Sandaracinus amylolyticus</name>
    <dbReference type="NCBI Taxonomy" id="927083"/>
    <lineage>
        <taxon>Bacteria</taxon>
        <taxon>Pseudomonadati</taxon>
        <taxon>Myxococcota</taxon>
        <taxon>Polyangia</taxon>
        <taxon>Polyangiales</taxon>
        <taxon>Sandaracinaceae</taxon>
        <taxon>Sandaracinus</taxon>
    </lineage>
</organism>
<keyword evidence="3" id="KW-1185">Reference proteome</keyword>
<feature type="compositionally biased region" description="Pro residues" evidence="1">
    <location>
        <begin position="33"/>
        <end position="43"/>
    </location>
</feature>
<feature type="region of interest" description="Disordered" evidence="1">
    <location>
        <begin position="1"/>
        <end position="51"/>
    </location>
</feature>